<proteinExistence type="predicted"/>
<reference evidence="2 3" key="1">
    <citation type="submission" date="2021-10" db="EMBL/GenBank/DDBJ databases">
        <title>Anaerobic single-cell dispensing facilitates the cultivation of human gut bacteria.</title>
        <authorList>
            <person name="Afrizal A."/>
        </authorList>
    </citation>
    <scope>NUCLEOTIDE SEQUENCE [LARGE SCALE GENOMIC DNA]</scope>
    <source>
        <strain evidence="2 3">CLA-AA-H276</strain>
    </source>
</reference>
<name>A0AAE3DB71_9FIRM</name>
<protein>
    <recommendedName>
        <fullName evidence="4">DUF4340 domain-containing protein</fullName>
    </recommendedName>
</protein>
<dbReference type="Proteomes" id="UP001198220">
    <property type="component" value="Unassembled WGS sequence"/>
</dbReference>
<dbReference type="EMBL" id="JAJEPS010000001">
    <property type="protein sequence ID" value="MCC2125074.1"/>
    <property type="molecule type" value="Genomic_DNA"/>
</dbReference>
<evidence type="ECO:0008006" key="4">
    <source>
        <dbReference type="Google" id="ProtNLM"/>
    </source>
</evidence>
<sequence>MKKKHHYRMLFVLLAAELLCSCGTAAKKEAPRLEAYNGFAYTEENGQKKYILETRNDIRLHCFFQSGSEEYEEVIYDLDLSEEEEDSAEVTRVMQEQGEDLTPSFTKFDFVFYPEKVVMTVERNTDLMAGGDSDNIQTGTYTLLASDWMPDTSATMEKQDILAPYQSVELAAMARAYYLKESNFLAPEVECVKNDDGTTTIHLYEIMEDDEETSHTGTSAWYTVDGYGKGRDDVMGNTVEFPAMSLSEIAEYVKTPIALTYSEEGEAYNEWQITDAATIDACMKALKQLVVGEETELRTMDAGETLAFQMADGNVWTLDFEAGNLLRNNTCYETEGWKNIQNVIWDDLVEEGLR</sequence>
<feature type="signal peptide" evidence="1">
    <location>
        <begin position="1"/>
        <end position="25"/>
    </location>
</feature>
<keyword evidence="1" id="KW-0732">Signal</keyword>
<keyword evidence="3" id="KW-1185">Reference proteome</keyword>
<gene>
    <name evidence="2" type="ORF">LKD36_02650</name>
</gene>
<dbReference type="RefSeq" id="WP_308458550.1">
    <property type="nucleotide sequence ID" value="NZ_JAJEPS010000001.1"/>
</dbReference>
<comment type="caution">
    <text evidence="2">The sequence shown here is derived from an EMBL/GenBank/DDBJ whole genome shotgun (WGS) entry which is preliminary data.</text>
</comment>
<feature type="chain" id="PRO_5042227028" description="DUF4340 domain-containing protein" evidence="1">
    <location>
        <begin position="26"/>
        <end position="354"/>
    </location>
</feature>
<accession>A0AAE3DB71</accession>
<dbReference type="AlphaFoldDB" id="A0AAE3DB71"/>
<evidence type="ECO:0000313" key="2">
    <source>
        <dbReference type="EMBL" id="MCC2125074.1"/>
    </source>
</evidence>
<evidence type="ECO:0000256" key="1">
    <source>
        <dbReference type="SAM" id="SignalP"/>
    </source>
</evidence>
<organism evidence="2 3">
    <name type="scientific">Hominiventricola filiformis</name>
    <dbReference type="NCBI Taxonomy" id="2885352"/>
    <lineage>
        <taxon>Bacteria</taxon>
        <taxon>Bacillati</taxon>
        <taxon>Bacillota</taxon>
        <taxon>Clostridia</taxon>
        <taxon>Lachnospirales</taxon>
        <taxon>Lachnospiraceae</taxon>
        <taxon>Hominiventricola</taxon>
    </lineage>
</organism>
<evidence type="ECO:0000313" key="3">
    <source>
        <dbReference type="Proteomes" id="UP001198220"/>
    </source>
</evidence>